<evidence type="ECO:0000313" key="4">
    <source>
        <dbReference type="EMBL" id="CAB5380651.1"/>
    </source>
</evidence>
<evidence type="ECO:0000313" key="9">
    <source>
        <dbReference type="Proteomes" id="UP000232722"/>
    </source>
</evidence>
<dbReference type="PROSITE" id="PS50090">
    <property type="entry name" value="MYB_LIKE"/>
    <property type="match status" value="1"/>
</dbReference>
<proteinExistence type="predicted"/>
<reference evidence="7 8" key="3">
    <citation type="submission" date="2017-10" db="EMBL/GenBank/DDBJ databases">
        <title>Extensive intraspecific genome diversity in a model arbuscular mycorrhizal fungus.</title>
        <authorList>
            <person name="Chen E.C.H."/>
            <person name="Morin E."/>
            <person name="Baudet D."/>
            <person name="Noel J."/>
            <person name="Ndikumana S."/>
            <person name="Charron P."/>
            <person name="St-Onge C."/>
            <person name="Giorgi J."/>
            <person name="Grigoriev I.V."/>
            <person name="Roux C."/>
            <person name="Martin F.M."/>
            <person name="Corradi N."/>
        </authorList>
    </citation>
    <scope>NUCLEOTIDE SEQUENCE [LARGE SCALE GENOMIC DNA]</scope>
    <source>
        <strain evidence="7 8">A1</strain>
    </source>
</reference>
<dbReference type="AlphaFoldDB" id="A0A2I1E1P4"/>
<evidence type="ECO:0000313" key="8">
    <source>
        <dbReference type="Proteomes" id="UP000232688"/>
    </source>
</evidence>
<dbReference type="VEuPathDB" id="FungiDB:FUN_012877"/>
<dbReference type="CDD" id="cd00167">
    <property type="entry name" value="SANT"/>
    <property type="match status" value="1"/>
</dbReference>
<organism evidence="6 9">
    <name type="scientific">Rhizophagus irregularis</name>
    <dbReference type="NCBI Taxonomy" id="588596"/>
    <lineage>
        <taxon>Eukaryota</taxon>
        <taxon>Fungi</taxon>
        <taxon>Fungi incertae sedis</taxon>
        <taxon>Mucoromycota</taxon>
        <taxon>Glomeromycotina</taxon>
        <taxon>Glomeromycetes</taxon>
        <taxon>Glomerales</taxon>
        <taxon>Glomeraceae</taxon>
        <taxon>Rhizophagus</taxon>
    </lineage>
</organism>
<keyword evidence="1" id="KW-1133">Transmembrane helix</keyword>
<dbReference type="Proteomes" id="UP000232722">
    <property type="component" value="Unassembled WGS sequence"/>
</dbReference>
<evidence type="ECO:0000259" key="3">
    <source>
        <dbReference type="PROSITE" id="PS51294"/>
    </source>
</evidence>
<reference evidence="4" key="5">
    <citation type="submission" date="2020-05" db="EMBL/GenBank/DDBJ databases">
        <authorList>
            <person name="Rincon C."/>
            <person name="Sanders R I."/>
            <person name="Robbins C."/>
            <person name="Chaturvedi A."/>
        </authorList>
    </citation>
    <scope>NUCLEOTIDE SEQUENCE</scope>
    <source>
        <strain evidence="4">CHB12</strain>
    </source>
</reference>
<feature type="transmembrane region" description="Helical" evidence="1">
    <location>
        <begin position="12"/>
        <end position="31"/>
    </location>
</feature>
<dbReference type="SUPFAM" id="SSF46689">
    <property type="entry name" value="Homeodomain-like"/>
    <property type="match status" value="1"/>
</dbReference>
<dbReference type="Proteomes" id="UP000684084">
    <property type="component" value="Unassembled WGS sequence"/>
</dbReference>
<dbReference type="GO" id="GO:0005634">
    <property type="term" value="C:nucleus"/>
    <property type="evidence" value="ECO:0007669"/>
    <property type="project" value="TreeGrafter"/>
</dbReference>
<dbReference type="Gene3D" id="1.10.10.60">
    <property type="entry name" value="Homeodomain-like"/>
    <property type="match status" value="2"/>
</dbReference>
<name>A0A2I1E1P4_9GLOM</name>
<dbReference type="GO" id="GO:0000978">
    <property type="term" value="F:RNA polymerase II cis-regulatory region sequence-specific DNA binding"/>
    <property type="evidence" value="ECO:0007669"/>
    <property type="project" value="TreeGrafter"/>
</dbReference>
<dbReference type="EMBL" id="LLXH01000681">
    <property type="protein sequence ID" value="PKC63983.1"/>
    <property type="molecule type" value="Genomic_DNA"/>
</dbReference>
<sequence>MSHQINDNVIIPGVLSLFMMVSYSTFFSVILSSDMSLAVRKGRWTKDEDLLLESLVHEHGITNLSKIEKGFKGKRNTKQIRDRWINHLDPSVNKKRKFNEEEMKIIEENKFKWSDAAKKIPGASPLMVKNFYYNNLKKKIKTKTTSVSNDRLLTLAIVATANVFTTGSEF</sequence>
<dbReference type="PANTHER" id="PTHR45614">
    <property type="entry name" value="MYB PROTEIN-RELATED"/>
    <property type="match status" value="1"/>
</dbReference>
<dbReference type="EMBL" id="CAGKOT010000043">
    <property type="protein sequence ID" value="CAB5380651.1"/>
    <property type="molecule type" value="Genomic_DNA"/>
</dbReference>
<comment type="caution">
    <text evidence="6">The sequence shown here is derived from an EMBL/GenBank/DDBJ whole genome shotgun (WGS) entry which is preliminary data.</text>
</comment>
<dbReference type="VEuPathDB" id="FungiDB:RhiirA1_443071"/>
<feature type="domain" description="Myb-like" evidence="2">
    <location>
        <begin position="36"/>
        <end position="88"/>
    </location>
</feature>
<dbReference type="InterPro" id="IPR009057">
    <property type="entry name" value="Homeodomain-like_sf"/>
</dbReference>
<evidence type="ECO:0000259" key="2">
    <source>
        <dbReference type="PROSITE" id="PS50090"/>
    </source>
</evidence>
<dbReference type="EMBL" id="LLXJ01001197">
    <property type="protein sequence ID" value="PKC03372.1"/>
    <property type="molecule type" value="Genomic_DNA"/>
</dbReference>
<dbReference type="EMBL" id="LLXJ01000267">
    <property type="protein sequence ID" value="PKC12143.1"/>
    <property type="molecule type" value="Genomic_DNA"/>
</dbReference>
<dbReference type="InterPro" id="IPR017930">
    <property type="entry name" value="Myb_dom"/>
</dbReference>
<evidence type="ECO:0000313" key="7">
    <source>
        <dbReference type="EMBL" id="PKC63983.1"/>
    </source>
</evidence>
<accession>A0A2I1E1P4</accession>
<dbReference type="SMART" id="SM00717">
    <property type="entry name" value="SANT"/>
    <property type="match status" value="2"/>
</dbReference>
<dbReference type="GO" id="GO:0000981">
    <property type="term" value="F:DNA-binding transcription factor activity, RNA polymerase II-specific"/>
    <property type="evidence" value="ECO:0007669"/>
    <property type="project" value="TreeGrafter"/>
</dbReference>
<reference evidence="6 9" key="2">
    <citation type="submission" date="2017-09" db="EMBL/GenBank/DDBJ databases">
        <title>Extensive intraspecific genome diversity in a model arbuscular mycorrhizal fungus.</title>
        <authorList>
            <person name="Chen E.C."/>
            <person name="Morin E."/>
            <person name="Beaudet D."/>
            <person name="Noel J."/>
            <person name="Ndikumana S."/>
            <person name="Charron P."/>
            <person name="St-Onge C."/>
            <person name="Giorgi J."/>
            <person name="Grigoriev I.V."/>
            <person name="Roux C."/>
            <person name="Martin F.M."/>
            <person name="Corradi N."/>
        </authorList>
    </citation>
    <scope>NUCLEOTIDE SEQUENCE [LARGE SCALE GENOMIC DNA]</scope>
    <source>
        <strain evidence="6 9">A5</strain>
    </source>
</reference>
<reference evidence="7 8" key="4">
    <citation type="submission" date="2017-10" db="EMBL/GenBank/DDBJ databases">
        <title>Genome analyses suggest a sexual origin of heterokaryosis in a supposedly ancient asexual fungus.</title>
        <authorList>
            <person name="Corradi N."/>
            <person name="Sedzielewska K."/>
            <person name="Noel J."/>
            <person name="Charron P."/>
            <person name="Farinelli L."/>
            <person name="Marton T."/>
            <person name="Kruger M."/>
            <person name="Pelin A."/>
            <person name="Brachmann A."/>
            <person name="Corradi N."/>
        </authorList>
    </citation>
    <scope>NUCLEOTIDE SEQUENCE [LARGE SCALE GENOMIC DNA]</scope>
    <source>
        <strain evidence="7 8">A1</strain>
    </source>
</reference>
<gene>
    <name evidence="4" type="ORF">CHRIB12_LOCUS17164</name>
    <name evidence="7" type="ORF">RhiirA1_443071</name>
    <name evidence="6" type="ORF">RhiirA5_397084</name>
    <name evidence="5" type="ORF">RhiirA5_503469</name>
</gene>
<dbReference type="SMR" id="A0A2I1E1P4"/>
<feature type="domain" description="HTH myb-type" evidence="3">
    <location>
        <begin position="39"/>
        <end position="92"/>
    </location>
</feature>
<keyword evidence="1" id="KW-0472">Membrane</keyword>
<dbReference type="PROSITE" id="PS51294">
    <property type="entry name" value="HTH_MYB"/>
    <property type="match status" value="1"/>
</dbReference>
<evidence type="ECO:0008006" key="10">
    <source>
        <dbReference type="Google" id="ProtNLM"/>
    </source>
</evidence>
<dbReference type="VEuPathDB" id="FungiDB:RhiirFUN_014275"/>
<dbReference type="Proteomes" id="UP000232688">
    <property type="component" value="Unassembled WGS sequence"/>
</dbReference>
<dbReference type="OrthoDB" id="2143914at2759"/>
<dbReference type="InterPro" id="IPR050560">
    <property type="entry name" value="MYB_TF"/>
</dbReference>
<reference evidence="6 9" key="1">
    <citation type="submission" date="2016-04" db="EMBL/GenBank/DDBJ databases">
        <title>Genome analyses suggest a sexual origin of heterokaryosis in a supposedly ancient asexual fungus.</title>
        <authorList>
            <person name="Ropars J."/>
            <person name="Sedzielewska K."/>
            <person name="Noel J."/>
            <person name="Charron P."/>
            <person name="Farinelli L."/>
            <person name="Marton T."/>
            <person name="Kruger M."/>
            <person name="Pelin A."/>
            <person name="Brachmann A."/>
            <person name="Corradi N."/>
        </authorList>
    </citation>
    <scope>NUCLEOTIDE SEQUENCE [LARGE SCALE GENOMIC DNA]</scope>
    <source>
        <strain evidence="6 9">A5</strain>
    </source>
</reference>
<dbReference type="Pfam" id="PF00249">
    <property type="entry name" value="Myb_DNA-binding"/>
    <property type="match status" value="1"/>
</dbReference>
<keyword evidence="1" id="KW-0812">Transmembrane</keyword>
<protein>
    <recommendedName>
        <fullName evidence="10">Homeodomain-like protein</fullName>
    </recommendedName>
</protein>
<evidence type="ECO:0000313" key="6">
    <source>
        <dbReference type="EMBL" id="PKC12143.1"/>
    </source>
</evidence>
<evidence type="ECO:0000256" key="1">
    <source>
        <dbReference type="SAM" id="Phobius"/>
    </source>
</evidence>
<evidence type="ECO:0000313" key="5">
    <source>
        <dbReference type="EMBL" id="PKC03372.1"/>
    </source>
</evidence>
<dbReference type="InterPro" id="IPR001005">
    <property type="entry name" value="SANT/Myb"/>
</dbReference>